<organism evidence="2 3">
    <name type="scientific">Novosphingobium mathurense</name>
    <dbReference type="NCBI Taxonomy" id="428990"/>
    <lineage>
        <taxon>Bacteria</taxon>
        <taxon>Pseudomonadati</taxon>
        <taxon>Pseudomonadota</taxon>
        <taxon>Alphaproteobacteria</taxon>
        <taxon>Sphingomonadales</taxon>
        <taxon>Sphingomonadaceae</taxon>
        <taxon>Novosphingobium</taxon>
    </lineage>
</organism>
<gene>
    <name evidence="2" type="ORF">SAMN06295987_11028</name>
</gene>
<evidence type="ECO:0000313" key="2">
    <source>
        <dbReference type="EMBL" id="SLK09674.1"/>
    </source>
</evidence>
<accession>A0A1U6INV4</accession>
<protein>
    <submittedName>
        <fullName evidence="2">Phage small terminase subunit</fullName>
    </submittedName>
</protein>
<proteinExistence type="predicted"/>
<evidence type="ECO:0000256" key="1">
    <source>
        <dbReference type="SAM" id="MobiDB-lite"/>
    </source>
</evidence>
<name>A0A1U6INV4_9SPHN</name>
<dbReference type="GO" id="GO:0003677">
    <property type="term" value="F:DNA binding"/>
    <property type="evidence" value="ECO:0007669"/>
    <property type="project" value="InterPro"/>
</dbReference>
<dbReference type="AlphaFoldDB" id="A0A1U6INV4"/>
<dbReference type="Proteomes" id="UP000190989">
    <property type="component" value="Unassembled WGS sequence"/>
</dbReference>
<dbReference type="RefSeq" id="WP_079731708.1">
    <property type="nucleotide sequence ID" value="NZ_FVZE01000010.1"/>
</dbReference>
<dbReference type="GO" id="GO:0004519">
    <property type="term" value="F:endonuclease activity"/>
    <property type="evidence" value="ECO:0007669"/>
    <property type="project" value="InterPro"/>
</dbReference>
<dbReference type="STRING" id="428990.SAMN06295987_11028"/>
<dbReference type="InterPro" id="IPR010270">
    <property type="entry name" value="Phage_P2_GpM"/>
</dbReference>
<sequence>MSLARRHRDRVLAAKTVASAPDGGAAVVPAAAPSSAAGAANASPENRAAAQIALRLTHDLRRLKEIKSIDLKIAAKREMLPHYRDWLVGLHKADAGVGSGIAAEVLPTCMVWMIDVGEYSDAIDLAEFMMRHRVEMPARYQRDTATVILEEIAEAALKAQAAGEEFPLCILDGVDHLTYGEDMHDQARAKLLKAIGVEQLRRAEESEAETSAPRLNAALDALREAQRLHDRIGVRDRIRRAEKLLKAVTPEPEETNEQGGNTSA</sequence>
<reference evidence="3" key="1">
    <citation type="submission" date="2017-02" db="EMBL/GenBank/DDBJ databases">
        <authorList>
            <person name="Varghese N."/>
            <person name="Submissions S."/>
        </authorList>
    </citation>
    <scope>NUCLEOTIDE SEQUENCE [LARGE SCALE GENOMIC DNA]</scope>
    <source>
        <strain evidence="3">SM117</strain>
    </source>
</reference>
<feature type="region of interest" description="Disordered" evidence="1">
    <location>
        <begin position="245"/>
        <end position="264"/>
    </location>
</feature>
<dbReference type="Pfam" id="PF05944">
    <property type="entry name" value="Phage_term_smal"/>
    <property type="match status" value="1"/>
</dbReference>
<keyword evidence="3" id="KW-1185">Reference proteome</keyword>
<evidence type="ECO:0000313" key="3">
    <source>
        <dbReference type="Proteomes" id="UP000190989"/>
    </source>
</evidence>
<dbReference type="EMBL" id="FVZE01000010">
    <property type="protein sequence ID" value="SLK09674.1"/>
    <property type="molecule type" value="Genomic_DNA"/>
</dbReference>